<keyword evidence="3" id="KW-1185">Reference proteome</keyword>
<accession>A0A418W585</accession>
<dbReference type="SUPFAM" id="SSF52833">
    <property type="entry name" value="Thioredoxin-like"/>
    <property type="match status" value="1"/>
</dbReference>
<dbReference type="CDD" id="cd03025">
    <property type="entry name" value="DsbA_FrnE_like"/>
    <property type="match status" value="1"/>
</dbReference>
<organism evidence="2 3">
    <name type="scientific">Azospirillum cavernae</name>
    <dbReference type="NCBI Taxonomy" id="2320860"/>
    <lineage>
        <taxon>Bacteria</taxon>
        <taxon>Pseudomonadati</taxon>
        <taxon>Pseudomonadota</taxon>
        <taxon>Alphaproteobacteria</taxon>
        <taxon>Rhodospirillales</taxon>
        <taxon>Azospirillaceae</taxon>
        <taxon>Azospirillum</taxon>
    </lineage>
</organism>
<dbReference type="EMBL" id="QYUL01000001">
    <property type="protein sequence ID" value="RJF85175.1"/>
    <property type="molecule type" value="Genomic_DNA"/>
</dbReference>
<dbReference type="Proteomes" id="UP000283458">
    <property type="component" value="Unassembled WGS sequence"/>
</dbReference>
<dbReference type="OrthoDB" id="9813770at2"/>
<proteinExistence type="predicted"/>
<dbReference type="Pfam" id="PF01323">
    <property type="entry name" value="DSBA"/>
    <property type="match status" value="1"/>
</dbReference>
<comment type="caution">
    <text evidence="2">The sequence shown here is derived from an EMBL/GenBank/DDBJ whole genome shotgun (WGS) entry which is preliminary data.</text>
</comment>
<reference evidence="2 3" key="1">
    <citation type="submission" date="2018-09" db="EMBL/GenBank/DDBJ databases">
        <authorList>
            <person name="Zhu H."/>
        </authorList>
    </citation>
    <scope>NUCLEOTIDE SEQUENCE [LARGE SCALE GENOMIC DNA]</scope>
    <source>
        <strain evidence="2 3">K2W22B-5</strain>
    </source>
</reference>
<dbReference type="InterPro" id="IPR036249">
    <property type="entry name" value="Thioredoxin-like_sf"/>
</dbReference>
<gene>
    <name evidence="2" type="ORF">D3877_05535</name>
</gene>
<name>A0A418W585_9PROT</name>
<protein>
    <submittedName>
        <fullName evidence="2">DsbA family protein</fullName>
    </submittedName>
</protein>
<dbReference type="Gene3D" id="3.40.30.10">
    <property type="entry name" value="Glutaredoxin"/>
    <property type="match status" value="1"/>
</dbReference>
<feature type="domain" description="DSBA-like thioredoxin" evidence="1">
    <location>
        <begin position="9"/>
        <end position="182"/>
    </location>
</feature>
<evidence type="ECO:0000259" key="1">
    <source>
        <dbReference type="Pfam" id="PF01323"/>
    </source>
</evidence>
<sequence>MTASLHYLYDPLCGWCYGAAPGLRALTKAEGLPPLTLHPTGLFAGRGARPMDRHFAAYAWSNDQRIAALTGQIFSEAYRSGPLASFDRPFDSTAATRALTAVHRVAPAREAEALAAIQSARFVDGRDVTDPAVLADILSALGLGEAAGFAADPTLDALVERRAAEGRALLAEARGNGVPTLALRTAEGLTALSSEPLYRNPESLFSTLRRIADGAVLSSL</sequence>
<dbReference type="AlphaFoldDB" id="A0A418W585"/>
<evidence type="ECO:0000313" key="3">
    <source>
        <dbReference type="Proteomes" id="UP000283458"/>
    </source>
</evidence>
<dbReference type="GO" id="GO:0016491">
    <property type="term" value="F:oxidoreductase activity"/>
    <property type="evidence" value="ECO:0007669"/>
    <property type="project" value="InterPro"/>
</dbReference>
<evidence type="ECO:0000313" key="2">
    <source>
        <dbReference type="EMBL" id="RJF85175.1"/>
    </source>
</evidence>
<dbReference type="RefSeq" id="WP_119829710.1">
    <property type="nucleotide sequence ID" value="NZ_QYUL01000001.1"/>
</dbReference>
<dbReference type="InterPro" id="IPR001853">
    <property type="entry name" value="DSBA-like_thioredoxin_dom"/>
</dbReference>